<organism evidence="3 4">
    <name type="scientific">Silvibacterium dinghuense</name>
    <dbReference type="NCBI Taxonomy" id="1560006"/>
    <lineage>
        <taxon>Bacteria</taxon>
        <taxon>Pseudomonadati</taxon>
        <taxon>Acidobacteriota</taxon>
        <taxon>Terriglobia</taxon>
        <taxon>Terriglobales</taxon>
        <taxon>Acidobacteriaceae</taxon>
        <taxon>Silvibacterium</taxon>
    </lineage>
</organism>
<dbReference type="OrthoDB" id="9761045at2"/>
<dbReference type="InterPro" id="IPR035398">
    <property type="entry name" value="Bac_rhamnosid_C"/>
</dbReference>
<evidence type="ECO:0000259" key="1">
    <source>
        <dbReference type="Pfam" id="PF17389"/>
    </source>
</evidence>
<dbReference type="Gene3D" id="2.60.120.260">
    <property type="entry name" value="Galactose-binding domain-like"/>
    <property type="match status" value="2"/>
</dbReference>
<accession>A0A4Q1SCV3</accession>
<dbReference type="GO" id="GO:0005975">
    <property type="term" value="P:carbohydrate metabolic process"/>
    <property type="evidence" value="ECO:0007669"/>
    <property type="project" value="InterPro"/>
</dbReference>
<dbReference type="EMBL" id="SDMK01000002">
    <property type="protein sequence ID" value="RXS94923.1"/>
    <property type="molecule type" value="Genomic_DNA"/>
</dbReference>
<dbReference type="InterPro" id="IPR035396">
    <property type="entry name" value="Bac_rhamnosid6H"/>
</dbReference>
<dbReference type="Pfam" id="PF17390">
    <property type="entry name" value="Bac_rhamnosid_C"/>
    <property type="match status" value="1"/>
</dbReference>
<feature type="domain" description="Alpha-L-rhamnosidase C-terminal" evidence="2">
    <location>
        <begin position="699"/>
        <end position="767"/>
    </location>
</feature>
<dbReference type="Gene3D" id="2.60.420.10">
    <property type="entry name" value="Maltose phosphorylase, domain 3"/>
    <property type="match status" value="1"/>
</dbReference>
<name>A0A4Q1SCV3_9BACT</name>
<dbReference type="PANTHER" id="PTHR34987">
    <property type="entry name" value="C, PUTATIVE (AFU_ORTHOLOGUE AFUA_3G02880)-RELATED"/>
    <property type="match status" value="1"/>
</dbReference>
<protein>
    <submittedName>
        <fullName evidence="3">Alpha-L-rhamnosidase</fullName>
    </submittedName>
</protein>
<reference evidence="3 4" key="1">
    <citation type="journal article" date="2016" name="Int. J. Syst. Evol. Microbiol.">
        <title>Acidipila dinghuensis sp. nov., an acidobacterium isolated from forest soil.</title>
        <authorList>
            <person name="Jiang Y.W."/>
            <person name="Wang J."/>
            <person name="Chen M.H."/>
            <person name="Lv Y.Y."/>
            <person name="Qiu L.H."/>
        </authorList>
    </citation>
    <scope>NUCLEOTIDE SEQUENCE [LARGE SCALE GENOMIC DNA]</scope>
    <source>
        <strain evidence="3 4">DHOF10</strain>
    </source>
</reference>
<dbReference type="Pfam" id="PF17389">
    <property type="entry name" value="Bac_rhamnosid6H"/>
    <property type="match status" value="1"/>
</dbReference>
<evidence type="ECO:0000313" key="3">
    <source>
        <dbReference type="EMBL" id="RXS94923.1"/>
    </source>
</evidence>
<dbReference type="Gene3D" id="1.50.10.10">
    <property type="match status" value="1"/>
</dbReference>
<dbReference type="InterPro" id="IPR012341">
    <property type="entry name" value="6hp_glycosidase-like_sf"/>
</dbReference>
<evidence type="ECO:0000259" key="2">
    <source>
        <dbReference type="Pfam" id="PF17390"/>
    </source>
</evidence>
<dbReference type="SUPFAM" id="SSF48208">
    <property type="entry name" value="Six-hairpin glycosidases"/>
    <property type="match status" value="1"/>
</dbReference>
<keyword evidence="4" id="KW-1185">Reference proteome</keyword>
<sequence>MRNPTCNTRHATSGIFRAAWIMLYLLTVVASSNARAQRSIDPARRVVLAEPPPNRLREQFVWTANDAAALDPTLQARVRGQNDKVEPHFFRAHFYVEQVPREATLYLAGPRAATVYLNGQVVLQSTDHPTRPKGLTVLHAAVSAALRPGENVIAIEAMRGHSSLHTGADATINQVTYGEVLACKIVPQSTGIDAKPLVISDGSWRSVLASGTGWQEPGFDDTSWPRVQALGVLGMKSDFLQWNADAGLYTWPGYAGISDRLRVFSLQPVTDTKSADGETVDFGREISGRVRITTRSSEPLTVQVSYGESREEAERGKSYLGTRTMLIPPRSISYGPKSGFRYVRVIAPQSLLRRIQIDAQGITYPVRYLGWFESSDPTVNRIWETAAYTARLCMQEGIWDGVKRDRARWMGDLDVTGRTISSVFGEDAAVEETMKDIIGEPPVTRDINTIVGYSALWITGQAELYRHSGDRNYLQAMRVPLMQLVKRMESEVDADGVFRNHEGHKVFVDWSEGFSSDTAESRVATGFELTRAFDEAAFLFEQLGDKEEAAQARTEADQMRAAARVHELTGETFGQRWQTNAMAVLSGSTDAGERDAIWGQILSHIGEGDAVITPYYGYYVLSAMAELGHGREALDWMRRYWGGMLEEGATSFWEAYDPHWPKQDFHAYLQADGKQGYYVSLAHGWSSGPAPWLMERVLGIRPTDAGFREVTIAPELDGLKWARGAEPTPRGAIRVEVSANVVMVTLPPETRATVRLPFSADAVVKQNGRLLPTWDEAGNQKKIVLDHAGTYRFDVTSPLVTEEKHHAP</sequence>
<dbReference type="AlphaFoldDB" id="A0A4Q1SCV3"/>
<dbReference type="InterPro" id="IPR008928">
    <property type="entry name" value="6-hairpin_glycosidase_sf"/>
</dbReference>
<comment type="caution">
    <text evidence="3">The sequence shown here is derived from an EMBL/GenBank/DDBJ whole genome shotgun (WGS) entry which is preliminary data.</text>
</comment>
<feature type="domain" description="Alpha-L-rhamnosidase six-hairpin glycosidase" evidence="1">
    <location>
        <begin position="369"/>
        <end position="697"/>
    </location>
</feature>
<dbReference type="PANTHER" id="PTHR34987:SF4">
    <property type="entry name" value="ALPHA-L-RHAMNOSIDASE C-TERMINAL DOMAIN-CONTAINING PROTEIN"/>
    <property type="match status" value="1"/>
</dbReference>
<gene>
    <name evidence="3" type="ORF">ESZ00_09795</name>
</gene>
<evidence type="ECO:0000313" key="4">
    <source>
        <dbReference type="Proteomes" id="UP000290253"/>
    </source>
</evidence>
<dbReference type="Proteomes" id="UP000290253">
    <property type="component" value="Unassembled WGS sequence"/>
</dbReference>
<proteinExistence type="predicted"/>